<organism evidence="2 3">
    <name type="scientific">Miscanthus lutarioriparius</name>
    <dbReference type="NCBI Taxonomy" id="422564"/>
    <lineage>
        <taxon>Eukaryota</taxon>
        <taxon>Viridiplantae</taxon>
        <taxon>Streptophyta</taxon>
        <taxon>Embryophyta</taxon>
        <taxon>Tracheophyta</taxon>
        <taxon>Spermatophyta</taxon>
        <taxon>Magnoliopsida</taxon>
        <taxon>Liliopsida</taxon>
        <taxon>Poales</taxon>
        <taxon>Poaceae</taxon>
        <taxon>PACMAD clade</taxon>
        <taxon>Panicoideae</taxon>
        <taxon>Andropogonodae</taxon>
        <taxon>Andropogoneae</taxon>
        <taxon>Saccharinae</taxon>
        <taxon>Miscanthus</taxon>
    </lineage>
</organism>
<comment type="caution">
    <text evidence="2">The sequence shown here is derived from an EMBL/GenBank/DDBJ whole genome shotgun (WGS) entry which is preliminary data.</text>
</comment>
<evidence type="ECO:0000313" key="3">
    <source>
        <dbReference type="Proteomes" id="UP000604825"/>
    </source>
</evidence>
<feature type="compositionally biased region" description="Low complexity" evidence="1">
    <location>
        <begin position="14"/>
        <end position="31"/>
    </location>
</feature>
<sequence>MGTKSGDEHASPRSPDTTTSLETDSDTYSTSRPTYPHSTLSTGRKPWRGMVAAVETPLGIRFSGTIKASADGAETPEEDTCRKISNDRQPGPVSPKRGARSTEAHTEKGKGLEGVERTGRVQSGAQSAAPATPSSLGQASWVEAGMRESSPGQDPTVRSSSACGRATLQRSPHAAYRRGNLRRIPMRRCRKLQPDAGDSSGELGTRPPHPGSRLASCRRRPSVAARCCRMRMPGGRIRSPAVAILAFSDATGARDWMKPQARQMHAGAWPQRRPPGRCCGRPARTGGRHGMATARLLLQGLAVMVRPRTSTTFALHRLPVHRSRRRTDPTCHFCQKEKMATRVDFLGKRTQSYFLGVRIDQSIPPAKVVGGAGMAADETTGCAAVADRCVEAARLETPRWDPLPREVGLRQTMPHPLPVRRTGLLVFSHPPLPHRSSFRHQRRIHGRAPSRPRSSHIRPHISFPVHFPLSAIIYVLSGGGSSEWWATTRCGGPAREQAAAATPAQFTPSTDNS</sequence>
<feature type="region of interest" description="Disordered" evidence="1">
    <location>
        <begin position="1"/>
        <end position="48"/>
    </location>
</feature>
<name>A0A811NN06_9POAL</name>
<accession>A0A811NN06</accession>
<reference evidence="2" key="1">
    <citation type="submission" date="2020-10" db="EMBL/GenBank/DDBJ databases">
        <authorList>
            <person name="Han B."/>
            <person name="Lu T."/>
            <person name="Zhao Q."/>
            <person name="Huang X."/>
            <person name="Zhao Y."/>
        </authorList>
    </citation>
    <scope>NUCLEOTIDE SEQUENCE</scope>
</reference>
<evidence type="ECO:0000256" key="1">
    <source>
        <dbReference type="SAM" id="MobiDB-lite"/>
    </source>
</evidence>
<feature type="region of interest" description="Disordered" evidence="1">
    <location>
        <begin position="436"/>
        <end position="459"/>
    </location>
</feature>
<feature type="compositionally biased region" description="Basic and acidic residues" evidence="1">
    <location>
        <begin position="100"/>
        <end position="119"/>
    </location>
</feature>
<keyword evidence="3" id="KW-1185">Reference proteome</keyword>
<feature type="compositionally biased region" description="Polar residues" evidence="1">
    <location>
        <begin position="32"/>
        <end position="42"/>
    </location>
</feature>
<feature type="compositionally biased region" description="Polar residues" evidence="1">
    <location>
        <begin position="150"/>
        <end position="162"/>
    </location>
</feature>
<gene>
    <name evidence="2" type="ORF">NCGR_LOCUS16494</name>
</gene>
<proteinExistence type="predicted"/>
<feature type="compositionally biased region" description="Basic and acidic residues" evidence="1">
    <location>
        <begin position="1"/>
        <end position="11"/>
    </location>
</feature>
<dbReference type="Proteomes" id="UP000604825">
    <property type="component" value="Unassembled WGS sequence"/>
</dbReference>
<dbReference type="EMBL" id="CAJGYO010000004">
    <property type="protein sequence ID" value="CAD6224185.1"/>
    <property type="molecule type" value="Genomic_DNA"/>
</dbReference>
<protein>
    <submittedName>
        <fullName evidence="2">Uncharacterized protein</fullName>
    </submittedName>
</protein>
<feature type="region of interest" description="Disordered" evidence="1">
    <location>
        <begin position="62"/>
        <end position="218"/>
    </location>
</feature>
<evidence type="ECO:0000313" key="2">
    <source>
        <dbReference type="EMBL" id="CAD6224185.1"/>
    </source>
</evidence>
<feature type="compositionally biased region" description="Basic residues" evidence="1">
    <location>
        <begin position="175"/>
        <end position="191"/>
    </location>
</feature>
<dbReference type="AlphaFoldDB" id="A0A811NN06"/>